<evidence type="ECO:0000313" key="1">
    <source>
        <dbReference type="EMBL" id="CAF1124510.1"/>
    </source>
</evidence>
<proteinExistence type="predicted"/>
<gene>
    <name evidence="1" type="ORF">OXX778_LOCUS22194</name>
</gene>
<dbReference type="EMBL" id="CAJNOC010009073">
    <property type="protein sequence ID" value="CAF1124510.1"/>
    <property type="molecule type" value="Genomic_DNA"/>
</dbReference>
<dbReference type="Proteomes" id="UP000663879">
    <property type="component" value="Unassembled WGS sequence"/>
</dbReference>
<protein>
    <submittedName>
        <fullName evidence="1">Uncharacterized protein</fullName>
    </submittedName>
</protein>
<dbReference type="AlphaFoldDB" id="A0A814QSH7"/>
<reference evidence="1" key="1">
    <citation type="submission" date="2021-02" db="EMBL/GenBank/DDBJ databases">
        <authorList>
            <person name="Nowell W R."/>
        </authorList>
    </citation>
    <scope>NUCLEOTIDE SEQUENCE</scope>
    <source>
        <strain evidence="1">Ploen Becks lab</strain>
    </source>
</reference>
<evidence type="ECO:0000313" key="2">
    <source>
        <dbReference type="Proteomes" id="UP000663879"/>
    </source>
</evidence>
<name>A0A814QSH7_9BILA</name>
<organism evidence="1 2">
    <name type="scientific">Brachionus calyciflorus</name>
    <dbReference type="NCBI Taxonomy" id="104777"/>
    <lineage>
        <taxon>Eukaryota</taxon>
        <taxon>Metazoa</taxon>
        <taxon>Spiralia</taxon>
        <taxon>Gnathifera</taxon>
        <taxon>Rotifera</taxon>
        <taxon>Eurotatoria</taxon>
        <taxon>Monogononta</taxon>
        <taxon>Pseudotrocha</taxon>
        <taxon>Ploima</taxon>
        <taxon>Brachionidae</taxon>
        <taxon>Brachionus</taxon>
    </lineage>
</organism>
<accession>A0A814QSH7</accession>
<keyword evidence="2" id="KW-1185">Reference proteome</keyword>
<dbReference type="OrthoDB" id="5979489at2759"/>
<comment type="caution">
    <text evidence="1">The sequence shown here is derived from an EMBL/GenBank/DDBJ whole genome shotgun (WGS) entry which is preliminary data.</text>
</comment>
<sequence>MPSDLLNYGEDAKSSYLQSSLFFKDDPGHMDSIFPNGDTNNVTLSNNTGLNKRRKFLVDSKGNLELISKIYCDIFNTEKLLLNGIDISLKIIRNENTFCLMHSPNKKFSIRINEVENTSHTGDSTKNPFNFQNFNLTSLDVKIDGQSITYASEIKLNFDNNNYLRAYNSLFENIDRQLFITGNNISREDFKNGYCLFAYDLSPDLCSGEHFNLIKTGNLSIHLTFKTGPNIPLQLVLYQEFDSVIEINQNRVVTSDIILKRILSN</sequence>